<dbReference type="Pfam" id="PF04264">
    <property type="entry name" value="YceI"/>
    <property type="match status" value="1"/>
</dbReference>
<accession>A0A059FFW8</accession>
<comment type="caution">
    <text evidence="3">The sequence shown here is derived from an EMBL/GenBank/DDBJ whole genome shotgun (WGS) entry which is preliminary data.</text>
</comment>
<name>A0A059FFW8_9PROT</name>
<evidence type="ECO:0000256" key="1">
    <source>
        <dbReference type="SAM" id="SignalP"/>
    </source>
</evidence>
<dbReference type="PROSITE" id="PS51257">
    <property type="entry name" value="PROKAR_LIPOPROTEIN"/>
    <property type="match status" value="1"/>
</dbReference>
<gene>
    <name evidence="3" type="ORF">HJO_14802</name>
</gene>
<dbReference type="PANTHER" id="PTHR34406:SF1">
    <property type="entry name" value="PROTEIN YCEI"/>
    <property type="match status" value="1"/>
</dbReference>
<protein>
    <recommendedName>
        <fullName evidence="2">Lipid/polyisoprenoid-binding YceI-like domain-containing protein</fullName>
    </recommendedName>
</protein>
<dbReference type="InterPro" id="IPR007372">
    <property type="entry name" value="Lipid/polyisoprenoid-bd_YceI"/>
</dbReference>
<dbReference type="eggNOG" id="COG2353">
    <property type="taxonomic scope" value="Bacteria"/>
</dbReference>
<dbReference type="STRING" id="1280950.HJO_14802"/>
<organism evidence="3 4">
    <name type="scientific">Hyphomonas johnsonii MHS-2</name>
    <dbReference type="NCBI Taxonomy" id="1280950"/>
    <lineage>
        <taxon>Bacteria</taxon>
        <taxon>Pseudomonadati</taxon>
        <taxon>Pseudomonadota</taxon>
        <taxon>Alphaproteobacteria</taxon>
        <taxon>Hyphomonadales</taxon>
        <taxon>Hyphomonadaceae</taxon>
        <taxon>Hyphomonas</taxon>
    </lineage>
</organism>
<evidence type="ECO:0000259" key="2">
    <source>
        <dbReference type="SMART" id="SM00867"/>
    </source>
</evidence>
<dbReference type="SMART" id="SM00867">
    <property type="entry name" value="YceI"/>
    <property type="match status" value="1"/>
</dbReference>
<dbReference type="Proteomes" id="UP000025171">
    <property type="component" value="Unassembled WGS sequence"/>
</dbReference>
<dbReference type="Gene3D" id="2.40.128.110">
    <property type="entry name" value="Lipid/polyisoprenoid-binding, YceI-like"/>
    <property type="match status" value="1"/>
</dbReference>
<keyword evidence="4" id="KW-1185">Reference proteome</keyword>
<dbReference type="AlphaFoldDB" id="A0A059FFW8"/>
<dbReference type="InterPro" id="IPR036761">
    <property type="entry name" value="TTHA0802/YceI-like_sf"/>
</dbReference>
<evidence type="ECO:0000313" key="3">
    <source>
        <dbReference type="EMBL" id="KCZ89497.1"/>
    </source>
</evidence>
<dbReference type="PATRIC" id="fig|1280950.3.peg.2973"/>
<evidence type="ECO:0000313" key="4">
    <source>
        <dbReference type="Proteomes" id="UP000025171"/>
    </source>
</evidence>
<dbReference type="EMBL" id="ARYK01000008">
    <property type="protein sequence ID" value="KCZ89497.1"/>
    <property type="molecule type" value="Genomic_DNA"/>
</dbReference>
<sequence length="251" mass="26584">MIPALTKEYSMRLLLISASALALVACGGPATSTNTAEAPVVAEATLTAAPAAEVTYAKAATYHLDPNHASLIWRVSHLGMSNYTARFTQFDATIEFNPDDASLTSVSATINPLSVETHYPGDFKAGHPDSPYDGFNEEIANSPDYLNAGEFPEITFQSTSITTTGPDTGTVTGDLSFLGVTKPVTLDVKYNGVTNFPWAPEADHIGFSATATLNRSDFGQTVGAPYVGDEVEVIIEAEFDEVVPAQAPTEE</sequence>
<reference evidence="3 4" key="1">
    <citation type="journal article" date="2014" name="Antonie Van Leeuwenhoek">
        <title>Hyphomonas beringensis sp. nov. and Hyphomonas chukchiensis sp. nov., isolated from surface seawater of the Bering Sea and Chukchi Sea.</title>
        <authorList>
            <person name="Li C."/>
            <person name="Lai Q."/>
            <person name="Li G."/>
            <person name="Dong C."/>
            <person name="Wang J."/>
            <person name="Liao Y."/>
            <person name="Shao Z."/>
        </authorList>
    </citation>
    <scope>NUCLEOTIDE SEQUENCE [LARGE SCALE GENOMIC DNA]</scope>
    <source>
        <strain evidence="3 4">MHS-2</strain>
    </source>
</reference>
<feature type="signal peptide" evidence="1">
    <location>
        <begin position="1"/>
        <end position="22"/>
    </location>
</feature>
<feature type="domain" description="Lipid/polyisoprenoid-binding YceI-like" evidence="2">
    <location>
        <begin position="61"/>
        <end position="240"/>
    </location>
</feature>
<dbReference type="PANTHER" id="PTHR34406">
    <property type="entry name" value="PROTEIN YCEI"/>
    <property type="match status" value="1"/>
</dbReference>
<dbReference type="SUPFAM" id="SSF101874">
    <property type="entry name" value="YceI-like"/>
    <property type="match status" value="1"/>
</dbReference>
<proteinExistence type="predicted"/>
<keyword evidence="1" id="KW-0732">Signal</keyword>
<feature type="chain" id="PRO_5001577336" description="Lipid/polyisoprenoid-binding YceI-like domain-containing protein" evidence="1">
    <location>
        <begin position="23"/>
        <end position="251"/>
    </location>
</feature>